<evidence type="ECO:0008006" key="10">
    <source>
        <dbReference type="Google" id="ProtNLM"/>
    </source>
</evidence>
<dbReference type="PANTHER" id="PTHR43649:SF33">
    <property type="entry name" value="POLYGALACTURONAN_RHAMNOGALACTURONAN-BINDING PROTEIN YTCQ"/>
    <property type="match status" value="1"/>
</dbReference>
<evidence type="ECO:0000256" key="6">
    <source>
        <dbReference type="SAM" id="MobiDB-lite"/>
    </source>
</evidence>
<evidence type="ECO:0000313" key="8">
    <source>
        <dbReference type="EMBL" id="RAV21515.1"/>
    </source>
</evidence>
<keyword evidence="2 7" id="KW-0732">Signal</keyword>
<dbReference type="RefSeq" id="WP_113030606.1">
    <property type="nucleotide sequence ID" value="NZ_QMFB01000004.1"/>
</dbReference>
<comment type="caution">
    <text evidence="8">The sequence shown here is derived from an EMBL/GenBank/DDBJ whole genome shotgun (WGS) entry which is preliminary data.</text>
</comment>
<name>A0A329MNR7_9BACL</name>
<feature type="compositionally biased region" description="Low complexity" evidence="6">
    <location>
        <begin position="34"/>
        <end position="46"/>
    </location>
</feature>
<protein>
    <recommendedName>
        <fullName evidence="10">ABC transporter substrate-binding protein</fullName>
    </recommendedName>
</protein>
<dbReference type="Pfam" id="PF13416">
    <property type="entry name" value="SBP_bac_8"/>
    <property type="match status" value="1"/>
</dbReference>
<dbReference type="OrthoDB" id="9787283at2"/>
<proteinExistence type="predicted"/>
<dbReference type="InterPro" id="IPR006059">
    <property type="entry name" value="SBP"/>
</dbReference>
<feature type="chain" id="PRO_5039222154" description="ABC transporter substrate-binding protein" evidence="7">
    <location>
        <begin position="24"/>
        <end position="536"/>
    </location>
</feature>
<dbReference type="SUPFAM" id="SSF53850">
    <property type="entry name" value="Periplasmic binding protein-like II"/>
    <property type="match status" value="1"/>
</dbReference>
<evidence type="ECO:0000313" key="9">
    <source>
        <dbReference type="Proteomes" id="UP000250369"/>
    </source>
</evidence>
<dbReference type="Proteomes" id="UP000250369">
    <property type="component" value="Unassembled WGS sequence"/>
</dbReference>
<evidence type="ECO:0000256" key="2">
    <source>
        <dbReference type="ARBA" id="ARBA00022729"/>
    </source>
</evidence>
<evidence type="ECO:0000256" key="5">
    <source>
        <dbReference type="ARBA" id="ARBA00023288"/>
    </source>
</evidence>
<keyword evidence="3" id="KW-0472">Membrane</keyword>
<dbReference type="PROSITE" id="PS51257">
    <property type="entry name" value="PROKAR_LIPOPROTEIN"/>
    <property type="match status" value="1"/>
</dbReference>
<dbReference type="PANTHER" id="PTHR43649">
    <property type="entry name" value="ARABINOSE-BINDING PROTEIN-RELATED"/>
    <property type="match status" value="1"/>
</dbReference>
<keyword evidence="1" id="KW-1003">Cell membrane</keyword>
<keyword evidence="9" id="KW-1185">Reference proteome</keyword>
<evidence type="ECO:0000256" key="1">
    <source>
        <dbReference type="ARBA" id="ARBA00022475"/>
    </source>
</evidence>
<organism evidence="8 9">
    <name type="scientific">Paenibacillus contaminans</name>
    <dbReference type="NCBI Taxonomy" id="450362"/>
    <lineage>
        <taxon>Bacteria</taxon>
        <taxon>Bacillati</taxon>
        <taxon>Bacillota</taxon>
        <taxon>Bacilli</taxon>
        <taxon>Bacillales</taxon>
        <taxon>Paenibacillaceae</taxon>
        <taxon>Paenibacillus</taxon>
    </lineage>
</organism>
<evidence type="ECO:0000256" key="4">
    <source>
        <dbReference type="ARBA" id="ARBA00023139"/>
    </source>
</evidence>
<accession>A0A329MNR7</accession>
<dbReference type="InterPro" id="IPR050490">
    <property type="entry name" value="Bact_solute-bd_prot1"/>
</dbReference>
<reference evidence="8 9" key="1">
    <citation type="journal article" date="2009" name="Int. J. Syst. Evol. Microbiol.">
        <title>Paenibacillus contaminans sp. nov., isolated from a contaminated laboratory plate.</title>
        <authorList>
            <person name="Chou J.H."/>
            <person name="Lee J.H."/>
            <person name="Lin M.C."/>
            <person name="Chang P.S."/>
            <person name="Arun A.B."/>
            <person name="Young C.C."/>
            <person name="Chen W.M."/>
        </authorList>
    </citation>
    <scope>NUCLEOTIDE SEQUENCE [LARGE SCALE GENOMIC DNA]</scope>
    <source>
        <strain evidence="8 9">CKOBP-6</strain>
    </source>
</reference>
<dbReference type="EMBL" id="QMFB01000004">
    <property type="protein sequence ID" value="RAV21515.1"/>
    <property type="molecule type" value="Genomic_DNA"/>
</dbReference>
<dbReference type="Gene3D" id="3.40.190.10">
    <property type="entry name" value="Periplasmic binding protein-like II"/>
    <property type="match status" value="2"/>
</dbReference>
<feature type="region of interest" description="Disordered" evidence="6">
    <location>
        <begin position="25"/>
        <end position="47"/>
    </location>
</feature>
<evidence type="ECO:0000256" key="3">
    <source>
        <dbReference type="ARBA" id="ARBA00023136"/>
    </source>
</evidence>
<evidence type="ECO:0000256" key="7">
    <source>
        <dbReference type="SAM" id="SignalP"/>
    </source>
</evidence>
<dbReference type="AlphaFoldDB" id="A0A329MNR7"/>
<keyword evidence="4" id="KW-0564">Palmitate</keyword>
<keyword evidence="5" id="KW-0449">Lipoprotein</keyword>
<feature type="signal peptide" evidence="7">
    <location>
        <begin position="1"/>
        <end position="23"/>
    </location>
</feature>
<sequence>MKALRIGKSGIALTMAATLALSACTSKGSPQSETPGTGETNGTTGTKAEASKKISLNWFITAPPNSVLPSADKDFVRKTIEEKFNVDLHVEYMAAGSDYNTKINALLASTPPDMWRDANPDGGVQLVQNGLIADLTDFVSPQTMPNYFKHWVSKEVLQRYQVEGGFYLAPLPYRKKVYRSYYIRKDWLDALNLKMPTNYKEYMEVLHQFTFKDPDGNGKNDTYGFTTSGGGTSIGYDWPEEINHGLLFPGFVEGNRFILSLYSPKMEQVLDDIAKAIDMQVVDPDWYLNKNPQHIEKAIQGRVGVVVGNSIDFALDNNEQGIQYRSKQINPKADWRPFTLFGDRPVMFDGAPSSPFLFAKSVAAKNPEKVRRSVEILDWLASEEGFLLTQFGQEGKHYTREGNTIQPDYEAYTNDIIKNGDYLRIWSFFTEAVRQPEVFGLELMDNKHTDRDRGILKWLEAQPTHMFTGGVSLIPPTNFDLAGVDKRRDEFLAKALFEDKSGKNWPRYLDELLNKYKVKDLEDAYTENVRSAGVIR</sequence>
<gene>
    <name evidence="8" type="ORF">DQG23_09605</name>
</gene>